<keyword evidence="8" id="KW-1185">Reference proteome</keyword>
<dbReference type="Pfam" id="PF18947">
    <property type="entry name" value="HAMP_2"/>
    <property type="match status" value="1"/>
</dbReference>
<dbReference type="KEGG" id="mefw:F1737_07875"/>
<dbReference type="CDD" id="cd00130">
    <property type="entry name" value="PAS"/>
    <property type="match status" value="1"/>
</dbReference>
<protein>
    <submittedName>
        <fullName evidence="7">PAS domain S-box protein</fullName>
    </submittedName>
</protein>
<evidence type="ECO:0000256" key="1">
    <source>
        <dbReference type="ARBA" id="ARBA00023224"/>
    </source>
</evidence>
<dbReference type="EMBL" id="CP043875">
    <property type="protein sequence ID" value="WOF16617.1"/>
    <property type="molecule type" value="Genomic_DNA"/>
</dbReference>
<organism evidence="7 8">
    <name type="scientific">Methanochimaera problematica</name>
    <dbReference type="NCBI Taxonomy" id="2609417"/>
    <lineage>
        <taxon>Archaea</taxon>
        <taxon>Methanobacteriati</taxon>
        <taxon>Methanobacteriota</taxon>
        <taxon>Stenosarchaea group</taxon>
        <taxon>Methanomicrobia</taxon>
        <taxon>Methanomicrobiales</taxon>
        <taxon>Methanomicrobiaceae</taxon>
        <taxon>Methanochimaera</taxon>
    </lineage>
</organism>
<keyword evidence="1 3" id="KW-0807">Transducer</keyword>
<dbReference type="Pfam" id="PF00015">
    <property type="entry name" value="MCPsignal"/>
    <property type="match status" value="1"/>
</dbReference>
<dbReference type="InterPro" id="IPR004089">
    <property type="entry name" value="MCPsignal_dom"/>
</dbReference>
<dbReference type="InterPro" id="IPR003660">
    <property type="entry name" value="HAMP_dom"/>
</dbReference>
<gene>
    <name evidence="7" type="ORF">F1737_07875</name>
</gene>
<feature type="domain" description="Methyl-accepting transducer" evidence="5">
    <location>
        <begin position="441"/>
        <end position="684"/>
    </location>
</feature>
<dbReference type="PROSITE" id="PS50112">
    <property type="entry name" value="PAS"/>
    <property type="match status" value="2"/>
</dbReference>
<dbReference type="PROSITE" id="PS50111">
    <property type="entry name" value="CHEMOTAXIS_TRANSDUC_2"/>
    <property type="match status" value="1"/>
</dbReference>
<dbReference type="SUPFAM" id="SSF58104">
    <property type="entry name" value="Methyl-accepting chemotaxis protein (MCP) signaling domain"/>
    <property type="match status" value="1"/>
</dbReference>
<dbReference type="PANTHER" id="PTHR32089">
    <property type="entry name" value="METHYL-ACCEPTING CHEMOTAXIS PROTEIN MCPB"/>
    <property type="match status" value="1"/>
</dbReference>
<evidence type="ECO:0000256" key="4">
    <source>
        <dbReference type="SAM" id="Coils"/>
    </source>
</evidence>
<dbReference type="InterPro" id="IPR013656">
    <property type="entry name" value="PAS_4"/>
</dbReference>
<dbReference type="SMART" id="SM00091">
    <property type="entry name" value="PAS"/>
    <property type="match status" value="2"/>
</dbReference>
<feature type="domain" description="PAS" evidence="6">
    <location>
        <begin position="163"/>
        <end position="207"/>
    </location>
</feature>
<dbReference type="GO" id="GO:0007165">
    <property type="term" value="P:signal transduction"/>
    <property type="evidence" value="ECO:0007669"/>
    <property type="project" value="UniProtKB-KW"/>
</dbReference>
<accession>A0AA97FD08</accession>
<feature type="coiled-coil region" evidence="4">
    <location>
        <begin position="533"/>
        <end position="560"/>
    </location>
</feature>
<dbReference type="AlphaFoldDB" id="A0AA97FD08"/>
<name>A0AA97FD08_9EURY</name>
<reference evidence="7 8" key="1">
    <citation type="submission" date="2019-09" db="EMBL/GenBank/DDBJ databases">
        <title>The complete genome of Methanoplanus sp. FWC-SCC4.</title>
        <authorList>
            <person name="Chen S.-C."/>
            <person name="Zhou Y.-Z."/>
            <person name="Lai M.-C."/>
        </authorList>
    </citation>
    <scope>NUCLEOTIDE SEQUENCE [LARGE SCALE GENOMIC DNA]</scope>
    <source>
        <strain evidence="7 8">FWC-SCC4</strain>
    </source>
</reference>
<evidence type="ECO:0000313" key="8">
    <source>
        <dbReference type="Proteomes" id="UP001301797"/>
    </source>
</evidence>
<evidence type="ECO:0000313" key="7">
    <source>
        <dbReference type="EMBL" id="WOF16617.1"/>
    </source>
</evidence>
<dbReference type="Pfam" id="PF08448">
    <property type="entry name" value="PAS_4"/>
    <property type="match status" value="1"/>
</dbReference>
<dbReference type="InterPro" id="IPR000014">
    <property type="entry name" value="PAS"/>
</dbReference>
<dbReference type="Gene3D" id="3.30.450.20">
    <property type="entry name" value="PAS domain"/>
    <property type="match status" value="2"/>
</dbReference>
<dbReference type="InterPro" id="IPR035965">
    <property type="entry name" value="PAS-like_dom_sf"/>
</dbReference>
<dbReference type="RefSeq" id="WP_317136040.1">
    <property type="nucleotide sequence ID" value="NZ_CP043875.1"/>
</dbReference>
<evidence type="ECO:0000259" key="5">
    <source>
        <dbReference type="PROSITE" id="PS50111"/>
    </source>
</evidence>
<feature type="domain" description="PAS" evidence="6">
    <location>
        <begin position="44"/>
        <end position="115"/>
    </location>
</feature>
<dbReference type="Proteomes" id="UP001301797">
    <property type="component" value="Chromosome"/>
</dbReference>
<proteinExistence type="inferred from homology"/>
<dbReference type="PANTHER" id="PTHR32089:SF112">
    <property type="entry name" value="LYSOZYME-LIKE PROTEIN-RELATED"/>
    <property type="match status" value="1"/>
</dbReference>
<dbReference type="SUPFAM" id="SSF55785">
    <property type="entry name" value="PYP-like sensor domain (PAS domain)"/>
    <property type="match status" value="2"/>
</dbReference>
<dbReference type="CDD" id="cd11386">
    <property type="entry name" value="MCP_signal"/>
    <property type="match status" value="1"/>
</dbReference>
<evidence type="ECO:0000256" key="2">
    <source>
        <dbReference type="ARBA" id="ARBA00029447"/>
    </source>
</evidence>
<evidence type="ECO:0000256" key="3">
    <source>
        <dbReference type="PROSITE-ProRule" id="PRU00284"/>
    </source>
</evidence>
<comment type="similarity">
    <text evidence="2">Belongs to the methyl-accepting chemotaxis (MCP) protein family.</text>
</comment>
<dbReference type="Pfam" id="PF13426">
    <property type="entry name" value="PAS_9"/>
    <property type="match status" value="1"/>
</dbReference>
<dbReference type="Gene3D" id="1.20.120.1530">
    <property type="match status" value="1"/>
</dbReference>
<dbReference type="SMART" id="SM00283">
    <property type="entry name" value="MA"/>
    <property type="match status" value="1"/>
</dbReference>
<dbReference type="GO" id="GO:0016020">
    <property type="term" value="C:membrane"/>
    <property type="evidence" value="ECO:0007669"/>
    <property type="project" value="InterPro"/>
</dbReference>
<dbReference type="NCBIfam" id="TIGR00229">
    <property type="entry name" value="sensory_box"/>
    <property type="match status" value="2"/>
</dbReference>
<keyword evidence="4" id="KW-0175">Coiled coil</keyword>
<dbReference type="Gene3D" id="1.10.287.950">
    <property type="entry name" value="Methyl-accepting chemotaxis protein"/>
    <property type="match status" value="1"/>
</dbReference>
<sequence>MEIKEIDEIIKAFLSGNQGKRVIAEDLDPPLRELGKTINSLMESHNFLLQAVMKTPVAMVLFDPNLSVVNVNEELMSLSGYSREDLTKMNISEFTKTFDLQRLEGYGAKDALESKKKMKGKFRMTFQNVNKIIEVNSIPILDDQGNVLSINSAFIDITEIEEKKAWYESILDSIPFPVSVTDLDMNWAYLNPATATMAGVDKKEALGTQCSRWSANICQTQNCGVECLRRGQETTYFEQDGGNFMVNTAWVKDVEGNKAGHVEIIQDITATTRVSEYLEQEVAKIGEDLAKIAAGDPNLSLKVGEADKYTKEVREKFVEISDSIASVQNTLHSLFGEIEKLVEAGIEGKLDVHADSKKYNGTFVDLVENLNRLMESVALPINGAMDVSSYYAKGDFTARFPENISVKGDFETFKNALNNIGIAVSENLAITGNTTKNVVINAEEVTKGADEVSKAVEEVANSSQRASELTRELLAAMEDINHQIADLSASNEEIASTSQEVYNAANHVVEIGKEAQGLANDTNHKMGNVERIAKESVTEIKDLTEKIKEVNNVVKLINNITGQINLLALNAAIEAARAGEHGRGFAVVAGEVKNLAGEARAATDSIEKVVSTVQISSEKTASAITAANEEIIEGVGSVNKTLMALNTIITNAGQVTNDVGEITKAIEDQANVANNVVNSTDKGADMTSKVQKETEELAALAEEASASVEEIGSAMHEVNILIKDLEEANSKFRY</sequence>
<dbReference type="GeneID" id="85230078"/>
<evidence type="ECO:0000259" key="6">
    <source>
        <dbReference type="PROSITE" id="PS50112"/>
    </source>
</evidence>